<protein>
    <submittedName>
        <fullName evidence="2">Uncharacterized protein</fullName>
    </submittedName>
</protein>
<dbReference type="PANTHER" id="PTHR31751:SF42">
    <property type="entry name" value="PROTEIN CBG10204"/>
    <property type="match status" value="1"/>
</dbReference>
<feature type="region of interest" description="Disordered" evidence="1">
    <location>
        <begin position="1"/>
        <end position="26"/>
    </location>
</feature>
<gene>
    <name evidence="2" type="ORF">KC01_LOCUS20167</name>
</gene>
<evidence type="ECO:0000313" key="2">
    <source>
        <dbReference type="EMBL" id="CAL1590690.1"/>
    </source>
</evidence>
<keyword evidence="3" id="KW-1185">Reference proteome</keyword>
<dbReference type="Proteomes" id="UP001497482">
    <property type="component" value="Chromosome 19"/>
</dbReference>
<name>A0AAV2KKW4_KNICA</name>
<dbReference type="EMBL" id="OZ035841">
    <property type="protein sequence ID" value="CAL1590690.1"/>
    <property type="molecule type" value="Genomic_DNA"/>
</dbReference>
<proteinExistence type="predicted"/>
<sequence length="196" mass="22046">MCEGPGHSGRTRSSTDLCRDLGISPGPALGEPLRCHRLSPGQPCNGNNKQDMNNLSSLGYKTRATLKPDAVPTVFKRKKPSEASPTPARTDRRTLLTHKLEHRRSNEVTSSVAMEKEGLLRALDQLNRNDVVIKELVTDRHLSIRKMMRETKPDIKHSVDVWHLDKGLGKKLLAVSKERDRGLVSEWKQSISKHIY</sequence>
<dbReference type="AlphaFoldDB" id="A0AAV2KKW4"/>
<organism evidence="2 3">
    <name type="scientific">Knipowitschia caucasica</name>
    <name type="common">Caucasian dwarf goby</name>
    <name type="synonym">Pomatoschistus caucasicus</name>
    <dbReference type="NCBI Taxonomy" id="637954"/>
    <lineage>
        <taxon>Eukaryota</taxon>
        <taxon>Metazoa</taxon>
        <taxon>Chordata</taxon>
        <taxon>Craniata</taxon>
        <taxon>Vertebrata</taxon>
        <taxon>Euteleostomi</taxon>
        <taxon>Actinopterygii</taxon>
        <taxon>Neopterygii</taxon>
        <taxon>Teleostei</taxon>
        <taxon>Neoteleostei</taxon>
        <taxon>Acanthomorphata</taxon>
        <taxon>Gobiaria</taxon>
        <taxon>Gobiiformes</taxon>
        <taxon>Gobioidei</taxon>
        <taxon>Gobiidae</taxon>
        <taxon>Gobiinae</taxon>
        <taxon>Knipowitschia</taxon>
    </lineage>
</organism>
<evidence type="ECO:0000313" key="3">
    <source>
        <dbReference type="Proteomes" id="UP001497482"/>
    </source>
</evidence>
<evidence type="ECO:0000256" key="1">
    <source>
        <dbReference type="SAM" id="MobiDB-lite"/>
    </source>
</evidence>
<dbReference type="PANTHER" id="PTHR31751">
    <property type="entry name" value="SI:CH211-108C17.2-RELATED-RELATED"/>
    <property type="match status" value="1"/>
</dbReference>
<reference evidence="2 3" key="1">
    <citation type="submission" date="2024-04" db="EMBL/GenBank/DDBJ databases">
        <authorList>
            <person name="Waldvogel A.-M."/>
            <person name="Schoenle A."/>
        </authorList>
    </citation>
    <scope>NUCLEOTIDE SEQUENCE [LARGE SCALE GENOMIC DNA]</scope>
</reference>
<accession>A0AAV2KKW4</accession>